<keyword evidence="2" id="KW-1185">Reference proteome</keyword>
<organism evidence="3">
    <name type="scientific">Schistocephalus solidus</name>
    <name type="common">Tapeworm</name>
    <dbReference type="NCBI Taxonomy" id="70667"/>
    <lineage>
        <taxon>Eukaryota</taxon>
        <taxon>Metazoa</taxon>
        <taxon>Spiralia</taxon>
        <taxon>Lophotrochozoa</taxon>
        <taxon>Platyhelminthes</taxon>
        <taxon>Cestoda</taxon>
        <taxon>Eucestoda</taxon>
        <taxon>Diphyllobothriidea</taxon>
        <taxon>Diphyllobothriidae</taxon>
        <taxon>Schistocephalus</taxon>
    </lineage>
</organism>
<evidence type="ECO:0000313" key="1">
    <source>
        <dbReference type="EMBL" id="VDL95107.1"/>
    </source>
</evidence>
<dbReference type="EMBL" id="UYSU01034815">
    <property type="protein sequence ID" value="VDL95107.1"/>
    <property type="molecule type" value="Genomic_DNA"/>
</dbReference>
<dbReference type="OrthoDB" id="6255016at2759"/>
<name>A0A183SWX4_SCHSO</name>
<evidence type="ECO:0000313" key="2">
    <source>
        <dbReference type="Proteomes" id="UP000275846"/>
    </source>
</evidence>
<dbReference type="Proteomes" id="UP000275846">
    <property type="component" value="Unassembled WGS sequence"/>
</dbReference>
<protein>
    <submittedName>
        <fullName evidence="1 3">Uncharacterized protein</fullName>
    </submittedName>
</protein>
<proteinExistence type="predicted"/>
<dbReference type="AlphaFoldDB" id="A0A183SWX4"/>
<reference evidence="3" key="1">
    <citation type="submission" date="2016-06" db="UniProtKB">
        <authorList>
            <consortium name="WormBaseParasite"/>
        </authorList>
    </citation>
    <scope>IDENTIFICATION</scope>
</reference>
<reference evidence="1 2" key="2">
    <citation type="submission" date="2018-11" db="EMBL/GenBank/DDBJ databases">
        <authorList>
            <consortium name="Pathogen Informatics"/>
        </authorList>
    </citation>
    <scope>NUCLEOTIDE SEQUENCE [LARGE SCALE GENOMIC DNA]</scope>
    <source>
        <strain evidence="1 2">NST_G2</strain>
    </source>
</reference>
<dbReference type="WBParaSite" id="SSLN_0000905901-mRNA-1">
    <property type="protein sequence ID" value="SSLN_0000905901-mRNA-1"/>
    <property type="gene ID" value="SSLN_0000905901"/>
</dbReference>
<accession>A0A183SWX4</accession>
<evidence type="ECO:0000313" key="3">
    <source>
        <dbReference type="WBParaSite" id="SSLN_0000905901-mRNA-1"/>
    </source>
</evidence>
<gene>
    <name evidence="1" type="ORF">SSLN_LOCUS8722</name>
</gene>
<sequence>MYVSSPLGHCILGDISEPSGKQTSEDFINTLLPNIFRAPSFGPSNGESSEACINNFLEILCQLIILGTVKSECMTELLRAPDSLFIDPQQAEEDKAVTKLKLRSLAASLHPIASLRHLSIRAIRRELQYAMCQQTEPRDDARLNIYNFFQNQVDSLNCPSHLRECLHFRTHRLL</sequence>